<name>A0AAD6WXB9_9AGAR</name>
<dbReference type="Gene3D" id="1.10.1520.10">
    <property type="entry name" value="Ribonuclease III domain"/>
    <property type="match status" value="1"/>
</dbReference>
<dbReference type="Proteomes" id="UP001218188">
    <property type="component" value="Unassembled WGS sequence"/>
</dbReference>
<protein>
    <recommendedName>
        <fullName evidence="1">RNase III domain-containing protein</fullName>
    </recommendedName>
</protein>
<proteinExistence type="predicted"/>
<dbReference type="AlphaFoldDB" id="A0AAD6WXB9"/>
<evidence type="ECO:0000313" key="2">
    <source>
        <dbReference type="EMBL" id="KAJ7028687.1"/>
    </source>
</evidence>
<feature type="domain" description="RNase III" evidence="1">
    <location>
        <begin position="1"/>
        <end position="38"/>
    </location>
</feature>
<evidence type="ECO:0000313" key="3">
    <source>
        <dbReference type="Proteomes" id="UP001218188"/>
    </source>
</evidence>
<dbReference type="InterPro" id="IPR000999">
    <property type="entry name" value="RNase_III_dom"/>
</dbReference>
<dbReference type="SUPFAM" id="SSF69065">
    <property type="entry name" value="RNase III domain-like"/>
    <property type="match status" value="1"/>
</dbReference>
<dbReference type="GO" id="GO:0006396">
    <property type="term" value="P:RNA processing"/>
    <property type="evidence" value="ECO:0007669"/>
    <property type="project" value="InterPro"/>
</dbReference>
<accession>A0AAD6WXB9</accession>
<dbReference type="GO" id="GO:0004525">
    <property type="term" value="F:ribonuclease III activity"/>
    <property type="evidence" value="ECO:0007669"/>
    <property type="project" value="InterPro"/>
</dbReference>
<keyword evidence="3" id="KW-1185">Reference proteome</keyword>
<dbReference type="PROSITE" id="PS50142">
    <property type="entry name" value="RNASE_3_2"/>
    <property type="match status" value="1"/>
</dbReference>
<sequence length="184" mass="20640">MDARAIRNWSPRRKRNPPPKVLADIFESFVGAYWLERGWPALLSWLEPFLKPLVEIATEDFLLSHRNTDGELVNDCDRVEVAHHLLSQWICNVYITTFPEIRPATSRAAHLASTITNFVTSDVALALIASFFSLSSYFDVEDPDFSSTRPVRWALPLDPAASAREAAYRTKLSIPSGGGPVLLQ</sequence>
<dbReference type="InterPro" id="IPR036389">
    <property type="entry name" value="RNase_III_sf"/>
</dbReference>
<organism evidence="2 3">
    <name type="scientific">Mycena alexandri</name>
    <dbReference type="NCBI Taxonomy" id="1745969"/>
    <lineage>
        <taxon>Eukaryota</taxon>
        <taxon>Fungi</taxon>
        <taxon>Dikarya</taxon>
        <taxon>Basidiomycota</taxon>
        <taxon>Agaricomycotina</taxon>
        <taxon>Agaricomycetes</taxon>
        <taxon>Agaricomycetidae</taxon>
        <taxon>Agaricales</taxon>
        <taxon>Marasmiineae</taxon>
        <taxon>Mycenaceae</taxon>
        <taxon>Mycena</taxon>
    </lineage>
</organism>
<comment type="caution">
    <text evidence="2">The sequence shown here is derived from an EMBL/GenBank/DDBJ whole genome shotgun (WGS) entry which is preliminary data.</text>
</comment>
<evidence type="ECO:0000259" key="1">
    <source>
        <dbReference type="PROSITE" id="PS50142"/>
    </source>
</evidence>
<reference evidence="2" key="1">
    <citation type="submission" date="2023-03" db="EMBL/GenBank/DDBJ databases">
        <title>Massive genome expansion in bonnet fungi (Mycena s.s.) driven by repeated elements and novel gene families across ecological guilds.</title>
        <authorList>
            <consortium name="Lawrence Berkeley National Laboratory"/>
            <person name="Harder C.B."/>
            <person name="Miyauchi S."/>
            <person name="Viragh M."/>
            <person name="Kuo A."/>
            <person name="Thoen E."/>
            <person name="Andreopoulos B."/>
            <person name="Lu D."/>
            <person name="Skrede I."/>
            <person name="Drula E."/>
            <person name="Henrissat B."/>
            <person name="Morin E."/>
            <person name="Kohler A."/>
            <person name="Barry K."/>
            <person name="LaButti K."/>
            <person name="Morin E."/>
            <person name="Salamov A."/>
            <person name="Lipzen A."/>
            <person name="Mereny Z."/>
            <person name="Hegedus B."/>
            <person name="Baldrian P."/>
            <person name="Stursova M."/>
            <person name="Weitz H."/>
            <person name="Taylor A."/>
            <person name="Grigoriev I.V."/>
            <person name="Nagy L.G."/>
            <person name="Martin F."/>
            <person name="Kauserud H."/>
        </authorList>
    </citation>
    <scope>NUCLEOTIDE SEQUENCE</scope>
    <source>
        <strain evidence="2">CBHHK200</strain>
    </source>
</reference>
<gene>
    <name evidence="2" type="ORF">C8F04DRAFT_1237358</name>
</gene>
<dbReference type="EMBL" id="JARJCM010000109">
    <property type="protein sequence ID" value="KAJ7028687.1"/>
    <property type="molecule type" value="Genomic_DNA"/>
</dbReference>